<feature type="compositionally biased region" description="Polar residues" evidence="1">
    <location>
        <begin position="22"/>
        <end position="33"/>
    </location>
</feature>
<dbReference type="Proteomes" id="UP000186817">
    <property type="component" value="Unassembled WGS sequence"/>
</dbReference>
<proteinExistence type="predicted"/>
<evidence type="ECO:0000313" key="3">
    <source>
        <dbReference type="Proteomes" id="UP000186817"/>
    </source>
</evidence>
<name>A0A1Q9DWF6_SYMMI</name>
<sequence>MSILDVEASKRRASGPDLLGSARSNCSNGSRTMSRGYDLARGSLASRPLDSARSVTSMCSRESENEELVAFDLLHTEKGFQTFKQWYLRQLMNSAESRTQRSGETGLFPQAYCPAQAINEFAFQDYLQLFLQCSEAEALDFFRLLDGRMLGALTFQQVYLATLLIAAMSSHQLTRCLYMHSQWLFKTLTGQSSQGHRVAWSRVKTLMQLLGASWYHISSSCPSTSEFSPSSKLSHDEFVEVLFAVLAPLDRGSLGQQMDTQVKARVCEFIVQRDYPAQLSKSFAEALSFRCQCGVDHLLNPPAPP</sequence>
<reference evidence="2 3" key="1">
    <citation type="submission" date="2016-02" db="EMBL/GenBank/DDBJ databases">
        <title>Genome analysis of coral dinoflagellate symbionts highlights evolutionary adaptations to a symbiotic lifestyle.</title>
        <authorList>
            <person name="Aranda M."/>
            <person name="Li Y."/>
            <person name="Liew Y.J."/>
            <person name="Baumgarten S."/>
            <person name="Simakov O."/>
            <person name="Wilson M."/>
            <person name="Piel J."/>
            <person name="Ashoor H."/>
            <person name="Bougouffa S."/>
            <person name="Bajic V.B."/>
            <person name="Ryu T."/>
            <person name="Ravasi T."/>
            <person name="Bayer T."/>
            <person name="Micklem G."/>
            <person name="Kim H."/>
            <person name="Bhak J."/>
            <person name="Lajeunesse T.C."/>
            <person name="Voolstra C.R."/>
        </authorList>
    </citation>
    <scope>NUCLEOTIDE SEQUENCE [LARGE SCALE GENOMIC DNA]</scope>
    <source>
        <strain evidence="2 3">CCMP2467</strain>
    </source>
</reference>
<dbReference type="OrthoDB" id="186625at2759"/>
<protein>
    <submittedName>
        <fullName evidence="2">Uncharacterized protein</fullName>
    </submittedName>
</protein>
<keyword evidence="3" id="KW-1185">Reference proteome</keyword>
<evidence type="ECO:0000313" key="2">
    <source>
        <dbReference type="EMBL" id="OLP99513.1"/>
    </source>
</evidence>
<organism evidence="2 3">
    <name type="scientific">Symbiodinium microadriaticum</name>
    <name type="common">Dinoflagellate</name>
    <name type="synonym">Zooxanthella microadriatica</name>
    <dbReference type="NCBI Taxonomy" id="2951"/>
    <lineage>
        <taxon>Eukaryota</taxon>
        <taxon>Sar</taxon>
        <taxon>Alveolata</taxon>
        <taxon>Dinophyceae</taxon>
        <taxon>Suessiales</taxon>
        <taxon>Symbiodiniaceae</taxon>
        <taxon>Symbiodinium</taxon>
    </lineage>
</organism>
<dbReference type="EMBL" id="LSRX01000358">
    <property type="protein sequence ID" value="OLP99513.1"/>
    <property type="molecule type" value="Genomic_DNA"/>
</dbReference>
<evidence type="ECO:0000256" key="1">
    <source>
        <dbReference type="SAM" id="MobiDB-lite"/>
    </source>
</evidence>
<dbReference type="OMA" id="STRDSEC"/>
<gene>
    <name evidence="2" type="ORF">AK812_SmicGene17901</name>
</gene>
<feature type="region of interest" description="Disordered" evidence="1">
    <location>
        <begin position="14"/>
        <end position="34"/>
    </location>
</feature>
<comment type="caution">
    <text evidence="2">The sequence shown here is derived from an EMBL/GenBank/DDBJ whole genome shotgun (WGS) entry which is preliminary data.</text>
</comment>
<accession>A0A1Q9DWF6</accession>
<dbReference type="AlphaFoldDB" id="A0A1Q9DWF6"/>